<comment type="subcellular location">
    <subcellularLocation>
        <location evidence="1">Peroxisome</location>
    </subcellularLocation>
</comment>
<dbReference type="InterPro" id="IPR000073">
    <property type="entry name" value="AB_hydrolase_1"/>
</dbReference>
<name>A0A364MZ86_STELY</name>
<evidence type="ECO:0000256" key="3">
    <source>
        <dbReference type="ARBA" id="ARBA00023026"/>
    </source>
</evidence>
<dbReference type="EMBL" id="QGDH01000095">
    <property type="protein sequence ID" value="RAR07789.1"/>
    <property type="molecule type" value="Genomic_DNA"/>
</dbReference>
<feature type="chain" id="PRO_5016793111" evidence="5">
    <location>
        <begin position="16"/>
        <end position="320"/>
    </location>
</feature>
<sequence length="320" mass="34772">MKIFASFAFASTALALVTPAKLSHRASALPSPACTLNHAQTASTQYVTINNTTCLAYRHFGTPSTYPLLYLTHFRGSMDVTDPLLINLLASNREIILVDNSGIGHSSGAVPPTIQEMGDTMAAFLSAIQVPRADVLGFSMGGMVAQYFAMQYPEKVHKLVLAAVRPGHGPDVVAVNPEDANGPGGEATSQPTKDYMLGIFFANSSSSRAKGDLWWDRIYERDVAGEERKGFLVGEGVQRQLDAIVSFASDPRLYARLDNITMPVLVSNGKRDLLMGTQNSVVLQQRLRDARLALFPDSGHGHLWQFPAEYAELVEAFLRG</sequence>
<dbReference type="AlphaFoldDB" id="A0A364MZ86"/>
<comment type="similarity">
    <text evidence="2">Belongs to the AB hydrolase superfamily. AKT2 hydrolase family.</text>
</comment>
<dbReference type="PANTHER" id="PTHR43433">
    <property type="entry name" value="HYDROLASE, ALPHA/BETA FOLD FAMILY PROTEIN"/>
    <property type="match status" value="1"/>
</dbReference>
<keyword evidence="5" id="KW-0732">Signal</keyword>
<proteinExistence type="inferred from homology"/>
<protein>
    <submittedName>
        <fullName evidence="7">Alpha beta fold family</fullName>
    </submittedName>
</protein>
<evidence type="ECO:0000313" key="7">
    <source>
        <dbReference type="EMBL" id="RAR07789.1"/>
    </source>
</evidence>
<dbReference type="Gene3D" id="3.40.50.1820">
    <property type="entry name" value="alpha/beta hydrolase"/>
    <property type="match status" value="1"/>
</dbReference>
<dbReference type="PANTHER" id="PTHR43433:SF5">
    <property type="entry name" value="AB HYDROLASE-1 DOMAIN-CONTAINING PROTEIN"/>
    <property type="match status" value="1"/>
</dbReference>
<reference evidence="8" key="1">
    <citation type="submission" date="2018-05" db="EMBL/GenBank/DDBJ databases">
        <title>Draft genome sequence of Stemphylium lycopersici strain CIDEFI 213.</title>
        <authorList>
            <person name="Medina R."/>
            <person name="Franco M.E.E."/>
            <person name="Lucentini C.G."/>
            <person name="Saparrat M.C.N."/>
            <person name="Balatti P.A."/>
        </authorList>
    </citation>
    <scope>NUCLEOTIDE SEQUENCE [LARGE SCALE GENOMIC DNA]</scope>
    <source>
        <strain evidence="8">CIDEFI 213</strain>
    </source>
</reference>
<organism evidence="7 8">
    <name type="scientific">Stemphylium lycopersici</name>
    <name type="common">Tomato gray leaf spot disease fungus</name>
    <name type="synonym">Thyrospora lycopersici</name>
    <dbReference type="NCBI Taxonomy" id="183478"/>
    <lineage>
        <taxon>Eukaryota</taxon>
        <taxon>Fungi</taxon>
        <taxon>Dikarya</taxon>
        <taxon>Ascomycota</taxon>
        <taxon>Pezizomycotina</taxon>
        <taxon>Dothideomycetes</taxon>
        <taxon>Pleosporomycetidae</taxon>
        <taxon>Pleosporales</taxon>
        <taxon>Pleosporineae</taxon>
        <taxon>Pleosporaceae</taxon>
        <taxon>Stemphylium</taxon>
    </lineage>
</organism>
<dbReference type="SUPFAM" id="SSF53474">
    <property type="entry name" value="alpha/beta-Hydrolases"/>
    <property type="match status" value="1"/>
</dbReference>
<dbReference type="Pfam" id="PF00561">
    <property type="entry name" value="Abhydrolase_1"/>
    <property type="match status" value="1"/>
</dbReference>
<dbReference type="InterPro" id="IPR029058">
    <property type="entry name" value="AB_hydrolase_fold"/>
</dbReference>
<feature type="signal peptide" evidence="5">
    <location>
        <begin position="1"/>
        <end position="15"/>
    </location>
</feature>
<evidence type="ECO:0000256" key="2">
    <source>
        <dbReference type="ARBA" id="ARBA00005668"/>
    </source>
</evidence>
<evidence type="ECO:0000256" key="1">
    <source>
        <dbReference type="ARBA" id="ARBA00004275"/>
    </source>
</evidence>
<dbReference type="GO" id="GO:0005777">
    <property type="term" value="C:peroxisome"/>
    <property type="evidence" value="ECO:0007669"/>
    <property type="project" value="UniProtKB-SubCell"/>
</dbReference>
<comment type="caution">
    <text evidence="7">The sequence shown here is derived from an EMBL/GenBank/DDBJ whole genome shotgun (WGS) entry which is preliminary data.</text>
</comment>
<keyword evidence="4" id="KW-0576">Peroxisome</keyword>
<dbReference type="Proteomes" id="UP000249619">
    <property type="component" value="Unassembled WGS sequence"/>
</dbReference>
<evidence type="ECO:0000256" key="5">
    <source>
        <dbReference type="SAM" id="SignalP"/>
    </source>
</evidence>
<evidence type="ECO:0000313" key="8">
    <source>
        <dbReference type="Proteomes" id="UP000249619"/>
    </source>
</evidence>
<evidence type="ECO:0000256" key="4">
    <source>
        <dbReference type="ARBA" id="ARBA00023140"/>
    </source>
</evidence>
<keyword evidence="3" id="KW-0843">Virulence</keyword>
<gene>
    <name evidence="7" type="ORF">DDE83_006277</name>
</gene>
<keyword evidence="8" id="KW-1185">Reference proteome</keyword>
<evidence type="ECO:0000259" key="6">
    <source>
        <dbReference type="Pfam" id="PF00561"/>
    </source>
</evidence>
<dbReference type="PRINTS" id="PR00111">
    <property type="entry name" value="ABHYDROLASE"/>
</dbReference>
<dbReference type="InterPro" id="IPR050471">
    <property type="entry name" value="AB_hydrolase"/>
</dbReference>
<feature type="domain" description="AB hydrolase-1" evidence="6">
    <location>
        <begin position="74"/>
        <end position="304"/>
    </location>
</feature>
<accession>A0A364MZ86</accession>
<dbReference type="STRING" id="183478.A0A364MZ86"/>